<dbReference type="EnsemblPlants" id="TuG1812G0600001874.01.T01">
    <property type="protein sequence ID" value="TuG1812G0600001874.01.T01"/>
    <property type="gene ID" value="TuG1812G0600001874.01"/>
</dbReference>
<evidence type="ECO:0000313" key="1">
    <source>
        <dbReference type="EnsemblPlants" id="TuG1812G0600001874.01.T01"/>
    </source>
</evidence>
<keyword evidence="2" id="KW-1185">Reference proteome</keyword>
<dbReference type="Proteomes" id="UP000015106">
    <property type="component" value="Chromosome 6"/>
</dbReference>
<sequence>MSASSSSVRLGWDLAPRSLYIVRRAGLHLDCSIWSERWASLLQVCQQGYCPVVLVPSCWLTSWLHIAKLSPRISRWQLTCTDELYLVNQSSNEGGEGRWRHMSERSSCHGRGRIGRTRQCMVVKTVLS</sequence>
<reference evidence="2" key="1">
    <citation type="journal article" date="2013" name="Nature">
        <title>Draft genome of the wheat A-genome progenitor Triticum urartu.</title>
        <authorList>
            <person name="Ling H.Q."/>
            <person name="Zhao S."/>
            <person name="Liu D."/>
            <person name="Wang J."/>
            <person name="Sun H."/>
            <person name="Zhang C."/>
            <person name="Fan H."/>
            <person name="Li D."/>
            <person name="Dong L."/>
            <person name="Tao Y."/>
            <person name="Gao C."/>
            <person name="Wu H."/>
            <person name="Li Y."/>
            <person name="Cui Y."/>
            <person name="Guo X."/>
            <person name="Zheng S."/>
            <person name="Wang B."/>
            <person name="Yu K."/>
            <person name="Liang Q."/>
            <person name="Yang W."/>
            <person name="Lou X."/>
            <person name="Chen J."/>
            <person name="Feng M."/>
            <person name="Jian J."/>
            <person name="Zhang X."/>
            <person name="Luo G."/>
            <person name="Jiang Y."/>
            <person name="Liu J."/>
            <person name="Wang Z."/>
            <person name="Sha Y."/>
            <person name="Zhang B."/>
            <person name="Wu H."/>
            <person name="Tang D."/>
            <person name="Shen Q."/>
            <person name="Xue P."/>
            <person name="Zou S."/>
            <person name="Wang X."/>
            <person name="Liu X."/>
            <person name="Wang F."/>
            <person name="Yang Y."/>
            <person name="An X."/>
            <person name="Dong Z."/>
            <person name="Zhang K."/>
            <person name="Zhang X."/>
            <person name="Luo M.C."/>
            <person name="Dvorak J."/>
            <person name="Tong Y."/>
            <person name="Wang J."/>
            <person name="Yang H."/>
            <person name="Li Z."/>
            <person name="Wang D."/>
            <person name="Zhang A."/>
            <person name="Wang J."/>
        </authorList>
    </citation>
    <scope>NUCLEOTIDE SEQUENCE</scope>
    <source>
        <strain evidence="2">cv. G1812</strain>
    </source>
</reference>
<accession>A0A8R7UUI7</accession>
<reference evidence="1" key="3">
    <citation type="submission" date="2022-06" db="UniProtKB">
        <authorList>
            <consortium name="EnsemblPlants"/>
        </authorList>
    </citation>
    <scope>IDENTIFICATION</scope>
</reference>
<dbReference type="AlphaFoldDB" id="A0A8R7UUI7"/>
<reference evidence="1" key="2">
    <citation type="submission" date="2018-03" db="EMBL/GenBank/DDBJ databases">
        <title>The Triticum urartu genome reveals the dynamic nature of wheat genome evolution.</title>
        <authorList>
            <person name="Ling H."/>
            <person name="Ma B."/>
            <person name="Shi X."/>
            <person name="Liu H."/>
            <person name="Dong L."/>
            <person name="Sun H."/>
            <person name="Cao Y."/>
            <person name="Gao Q."/>
            <person name="Zheng S."/>
            <person name="Li Y."/>
            <person name="Yu Y."/>
            <person name="Du H."/>
            <person name="Qi M."/>
            <person name="Li Y."/>
            <person name="Yu H."/>
            <person name="Cui Y."/>
            <person name="Wang N."/>
            <person name="Chen C."/>
            <person name="Wu H."/>
            <person name="Zhao Y."/>
            <person name="Zhang J."/>
            <person name="Li Y."/>
            <person name="Zhou W."/>
            <person name="Zhang B."/>
            <person name="Hu W."/>
            <person name="Eijk M."/>
            <person name="Tang J."/>
            <person name="Witsenboer H."/>
            <person name="Zhao S."/>
            <person name="Li Z."/>
            <person name="Zhang A."/>
            <person name="Wang D."/>
            <person name="Liang C."/>
        </authorList>
    </citation>
    <scope>NUCLEOTIDE SEQUENCE [LARGE SCALE GENOMIC DNA]</scope>
    <source>
        <strain evidence="1">cv. G1812</strain>
    </source>
</reference>
<protein>
    <submittedName>
        <fullName evidence="1">Uncharacterized protein</fullName>
    </submittedName>
</protein>
<organism evidence="1 2">
    <name type="scientific">Triticum urartu</name>
    <name type="common">Red wild einkorn</name>
    <name type="synonym">Crithodium urartu</name>
    <dbReference type="NCBI Taxonomy" id="4572"/>
    <lineage>
        <taxon>Eukaryota</taxon>
        <taxon>Viridiplantae</taxon>
        <taxon>Streptophyta</taxon>
        <taxon>Embryophyta</taxon>
        <taxon>Tracheophyta</taxon>
        <taxon>Spermatophyta</taxon>
        <taxon>Magnoliopsida</taxon>
        <taxon>Liliopsida</taxon>
        <taxon>Poales</taxon>
        <taxon>Poaceae</taxon>
        <taxon>BOP clade</taxon>
        <taxon>Pooideae</taxon>
        <taxon>Triticodae</taxon>
        <taxon>Triticeae</taxon>
        <taxon>Triticinae</taxon>
        <taxon>Triticum</taxon>
    </lineage>
</organism>
<dbReference type="Gramene" id="TuG1812G0600001874.01.T01">
    <property type="protein sequence ID" value="TuG1812G0600001874.01.T01"/>
    <property type="gene ID" value="TuG1812G0600001874.01"/>
</dbReference>
<evidence type="ECO:0000313" key="2">
    <source>
        <dbReference type="Proteomes" id="UP000015106"/>
    </source>
</evidence>
<name>A0A8R7UUI7_TRIUA</name>
<proteinExistence type="predicted"/>